<organism evidence="2 3">
    <name type="scientific">Trametes coccinea (strain BRFM310)</name>
    <name type="common">Pycnoporus coccineus</name>
    <dbReference type="NCBI Taxonomy" id="1353009"/>
    <lineage>
        <taxon>Eukaryota</taxon>
        <taxon>Fungi</taxon>
        <taxon>Dikarya</taxon>
        <taxon>Basidiomycota</taxon>
        <taxon>Agaricomycotina</taxon>
        <taxon>Agaricomycetes</taxon>
        <taxon>Polyporales</taxon>
        <taxon>Polyporaceae</taxon>
        <taxon>Trametes</taxon>
    </lineage>
</organism>
<protein>
    <recommendedName>
        <fullName evidence="1">DH domain-containing protein</fullName>
    </recommendedName>
</protein>
<dbReference type="GO" id="GO:0005085">
    <property type="term" value="F:guanyl-nucleotide exchange factor activity"/>
    <property type="evidence" value="ECO:0007669"/>
    <property type="project" value="InterPro"/>
</dbReference>
<dbReference type="Gene3D" id="1.20.900.10">
    <property type="entry name" value="Dbl homology (DH) domain"/>
    <property type="match status" value="1"/>
</dbReference>
<name>A0A1Y2I710_TRAC3</name>
<dbReference type="InterPro" id="IPR000219">
    <property type="entry name" value="DH_dom"/>
</dbReference>
<dbReference type="STRING" id="1353009.A0A1Y2I710"/>
<gene>
    <name evidence="2" type="ORF">PYCCODRAFT_1400544</name>
</gene>
<feature type="domain" description="DH" evidence="1">
    <location>
        <begin position="44"/>
        <end position="135"/>
    </location>
</feature>
<evidence type="ECO:0000313" key="2">
    <source>
        <dbReference type="EMBL" id="OSC96170.1"/>
    </source>
</evidence>
<dbReference type="Proteomes" id="UP000193067">
    <property type="component" value="Unassembled WGS sequence"/>
</dbReference>
<accession>A0A1Y2I710</accession>
<reference evidence="2 3" key="1">
    <citation type="journal article" date="2015" name="Biotechnol. Biofuels">
        <title>Enhanced degradation of softwood versus hardwood by the white-rot fungus Pycnoporus coccineus.</title>
        <authorList>
            <person name="Couturier M."/>
            <person name="Navarro D."/>
            <person name="Chevret D."/>
            <person name="Henrissat B."/>
            <person name="Piumi F."/>
            <person name="Ruiz-Duenas F.J."/>
            <person name="Martinez A.T."/>
            <person name="Grigoriev I.V."/>
            <person name="Riley R."/>
            <person name="Lipzen A."/>
            <person name="Berrin J.G."/>
            <person name="Master E.R."/>
            <person name="Rosso M.N."/>
        </authorList>
    </citation>
    <scope>NUCLEOTIDE SEQUENCE [LARGE SCALE GENOMIC DNA]</scope>
    <source>
        <strain evidence="2 3">BRFM310</strain>
    </source>
</reference>
<evidence type="ECO:0000313" key="3">
    <source>
        <dbReference type="Proteomes" id="UP000193067"/>
    </source>
</evidence>
<dbReference type="AlphaFoldDB" id="A0A1Y2I710"/>
<dbReference type="EMBL" id="KZ084255">
    <property type="protein sequence ID" value="OSC96170.1"/>
    <property type="molecule type" value="Genomic_DNA"/>
</dbReference>
<evidence type="ECO:0000259" key="1">
    <source>
        <dbReference type="Pfam" id="PF00621"/>
    </source>
</evidence>
<dbReference type="Pfam" id="PF00621">
    <property type="entry name" value="RhoGEF"/>
    <property type="match status" value="1"/>
</dbReference>
<dbReference type="SUPFAM" id="SSF48065">
    <property type="entry name" value="DBL homology domain (DH-domain)"/>
    <property type="match status" value="1"/>
</dbReference>
<feature type="non-terminal residue" evidence="2">
    <location>
        <position position="137"/>
    </location>
</feature>
<dbReference type="InterPro" id="IPR035899">
    <property type="entry name" value="DBL_dom_sf"/>
</dbReference>
<keyword evidence="3" id="KW-1185">Reference proteome</keyword>
<dbReference type="OrthoDB" id="660555at2759"/>
<sequence>MVDREERTRLAPSRRSAFETAGDETTLSLARLAEWPIGYTPQPLLDRAELTSIFSNFIDIWNLHRSFYVSLTAFLNTSASARPSDPPPPLSPVLLAHFPYLSLYTPFVSSFSDALASYAALLKSNGAFAAFIAHQEA</sequence>
<proteinExistence type="predicted"/>